<dbReference type="OrthoDB" id="9806704at2"/>
<dbReference type="GO" id="GO:0004016">
    <property type="term" value="F:adenylate cyclase activity"/>
    <property type="evidence" value="ECO:0007669"/>
    <property type="project" value="UniProtKB-ARBA"/>
</dbReference>
<comment type="caution">
    <text evidence="2">The sequence shown here is derived from an EMBL/GenBank/DDBJ whole genome shotgun (WGS) entry which is preliminary data.</text>
</comment>
<dbReference type="GO" id="GO:0009190">
    <property type="term" value="P:cyclic nucleotide biosynthetic process"/>
    <property type="evidence" value="ECO:0007669"/>
    <property type="project" value="InterPro"/>
</dbReference>
<evidence type="ECO:0000259" key="1">
    <source>
        <dbReference type="PROSITE" id="PS50125"/>
    </source>
</evidence>
<gene>
    <name evidence="2" type="ORF">FMM05_00225</name>
</gene>
<dbReference type="RefSeq" id="WP_143371338.1">
    <property type="nucleotide sequence ID" value="NZ_VJVZ01000001.1"/>
</dbReference>
<reference evidence="2 3" key="1">
    <citation type="submission" date="2019-07" db="EMBL/GenBank/DDBJ databases">
        <title>Flavobacterium sp. nov., isolated from glacier ice.</title>
        <authorList>
            <person name="Liu Q."/>
            <person name="Xin Y.-H."/>
        </authorList>
    </citation>
    <scope>NUCLEOTIDE SEQUENCE [LARGE SCALE GENOMIC DNA]</scope>
    <source>
        <strain evidence="2 3">ZT4R6</strain>
    </source>
</reference>
<accession>A0A552V9H5</accession>
<feature type="domain" description="Guanylate cyclase" evidence="1">
    <location>
        <begin position="54"/>
        <end position="187"/>
    </location>
</feature>
<keyword evidence="3" id="KW-1185">Reference proteome</keyword>
<dbReference type="AlphaFoldDB" id="A0A552V9H5"/>
<dbReference type="InterPro" id="IPR029787">
    <property type="entry name" value="Nucleotide_cyclase"/>
</dbReference>
<dbReference type="GO" id="GO:0035556">
    <property type="term" value="P:intracellular signal transduction"/>
    <property type="evidence" value="ECO:0007669"/>
    <property type="project" value="InterPro"/>
</dbReference>
<sequence length="334" mass="37409">MAEKSIIAEIETDVADVLNTQFVYTGTGDVPSFNDPGLSYERTKEKKGKILETCVLYVDIRNSVALTEKHKSITMGKIYTAFTKAVIKAGRHHGGHTRNIIGDRVMIVFPKSNCFTNAVKCAITINHITRKILNIKFANVDFKCGIGIDYGELKVIKVGIQRNGTEGPQNKGLIWAGYPANIASRLTDMGHKEIMQTYYKVVRNPINPRAIRSIFPLFDFPGIANMGSYDPSAPFYLSTTETVEMSESEFASSFTMHSNGNGYYNSGGKMISFERLERKIIYPSILLTEKVYNGLLAENPSAAITKAHFWMEQKQKIKNVDGKVYGTDLIWKFE</sequence>
<proteinExistence type="predicted"/>
<dbReference type="EMBL" id="VJVZ01000001">
    <property type="protein sequence ID" value="TRW27112.1"/>
    <property type="molecule type" value="Genomic_DNA"/>
</dbReference>
<evidence type="ECO:0000313" key="2">
    <source>
        <dbReference type="EMBL" id="TRW27112.1"/>
    </source>
</evidence>
<dbReference type="Proteomes" id="UP000320643">
    <property type="component" value="Unassembled WGS sequence"/>
</dbReference>
<organism evidence="2 3">
    <name type="scientific">Flavobacterium zepuense</name>
    <dbReference type="NCBI Taxonomy" id="2593302"/>
    <lineage>
        <taxon>Bacteria</taxon>
        <taxon>Pseudomonadati</taxon>
        <taxon>Bacteroidota</taxon>
        <taxon>Flavobacteriia</taxon>
        <taxon>Flavobacteriales</taxon>
        <taxon>Flavobacteriaceae</taxon>
        <taxon>Flavobacterium</taxon>
    </lineage>
</organism>
<dbReference type="SUPFAM" id="SSF55073">
    <property type="entry name" value="Nucleotide cyclase"/>
    <property type="match status" value="1"/>
</dbReference>
<dbReference type="Gene3D" id="3.30.70.1230">
    <property type="entry name" value="Nucleotide cyclase"/>
    <property type="match status" value="1"/>
</dbReference>
<dbReference type="InterPro" id="IPR001054">
    <property type="entry name" value="A/G_cyclase"/>
</dbReference>
<dbReference type="PROSITE" id="PS50125">
    <property type="entry name" value="GUANYLATE_CYCLASE_2"/>
    <property type="match status" value="1"/>
</dbReference>
<evidence type="ECO:0000313" key="3">
    <source>
        <dbReference type="Proteomes" id="UP000320643"/>
    </source>
</evidence>
<name>A0A552V9H5_9FLAO</name>
<protein>
    <submittedName>
        <fullName evidence="2">Adenylate/guanylate cyclase domain-containing protein</fullName>
    </submittedName>
</protein>